<gene>
    <name evidence="1" type="ordered locus">PXO_02808</name>
</gene>
<dbReference type="Proteomes" id="UP000001740">
    <property type="component" value="Chromosome"/>
</dbReference>
<proteinExistence type="predicted"/>
<protein>
    <submittedName>
        <fullName evidence="1">Uncharacterized protein</fullName>
    </submittedName>
</protein>
<evidence type="ECO:0000313" key="1">
    <source>
        <dbReference type="EMBL" id="ACD61406.1"/>
    </source>
</evidence>
<evidence type="ECO:0000313" key="2">
    <source>
        <dbReference type="Proteomes" id="UP000001740"/>
    </source>
</evidence>
<reference evidence="1 2" key="1">
    <citation type="journal article" date="2008" name="BMC Genomics">
        <title>Genome sequence and rapid evolution of the rice pathogen Xanthomonas oryzae pv. oryzae PXO99A.</title>
        <authorList>
            <person name="Salzberg S.L."/>
            <person name="Sommer D.D."/>
            <person name="Schatz M.C."/>
            <person name="Phillippy A.M."/>
            <person name="Rabinowicz P.D."/>
            <person name="Tsuge S."/>
            <person name="Furutani A."/>
            <person name="Ochiai H."/>
            <person name="Delcher A.L."/>
            <person name="Kelley D."/>
            <person name="Madupu R."/>
            <person name="Puiu D."/>
            <person name="Radune D."/>
            <person name="Shumway M."/>
            <person name="Trapnell C."/>
            <person name="Aparna G."/>
            <person name="Jha G."/>
            <person name="Pandey A."/>
            <person name="Patil P.B."/>
            <person name="Ishihara H."/>
            <person name="Meyer D.F."/>
            <person name="Szurek B."/>
            <person name="Verdier V."/>
            <person name="Koebnik R."/>
            <person name="Dow J.M."/>
            <person name="Ryan R.P."/>
            <person name="Hirata H."/>
            <person name="Tsuyumu S."/>
            <person name="Won Lee S."/>
            <person name="Seo Y.S."/>
            <person name="Sriariyanum M."/>
            <person name="Ronald P.C."/>
            <person name="Sonti R.V."/>
            <person name="Van Sluys M.A."/>
            <person name="Leach J.E."/>
            <person name="White F.F."/>
            <person name="Bogdanove A.J."/>
        </authorList>
    </citation>
    <scope>NUCLEOTIDE SEQUENCE [LARGE SCALE GENOMIC DNA]</scope>
    <source>
        <strain evidence="1 2">PXO99A</strain>
    </source>
</reference>
<dbReference type="KEGG" id="xop:PXO_02808"/>
<dbReference type="HOGENOM" id="CLU_3278823_0_0_6"/>
<organism evidence="1 2">
    <name type="scientific">Xanthomonas oryzae pv. oryzae (strain PXO99A)</name>
    <dbReference type="NCBI Taxonomy" id="360094"/>
    <lineage>
        <taxon>Bacteria</taxon>
        <taxon>Pseudomonadati</taxon>
        <taxon>Pseudomonadota</taxon>
        <taxon>Gammaproteobacteria</taxon>
        <taxon>Lysobacterales</taxon>
        <taxon>Lysobacteraceae</taxon>
        <taxon>Xanthomonas</taxon>
    </lineage>
</organism>
<dbReference type="EMBL" id="CP000967">
    <property type="protein sequence ID" value="ACD61406.1"/>
    <property type="molecule type" value="Genomic_DNA"/>
</dbReference>
<sequence length="41" mass="4375">MFALGVSGSDARWWGTVAPGLCMHREMAIAVNDGEPGTARR</sequence>
<dbReference type="AlphaFoldDB" id="A0A0K0GR99"/>
<name>A0A0K0GR99_XANOP</name>
<accession>A0A0K0GR99</accession>